<accession>A0A250XM56</accession>
<dbReference type="SMART" id="SM00784">
    <property type="entry name" value="SPT2"/>
    <property type="match status" value="1"/>
</dbReference>
<keyword evidence="5" id="KW-1185">Reference proteome</keyword>
<evidence type="ECO:0000313" key="5">
    <source>
        <dbReference type="Proteomes" id="UP000232323"/>
    </source>
</evidence>
<dbReference type="EMBL" id="BEGY01000109">
    <property type="protein sequence ID" value="GAX83870.1"/>
    <property type="molecule type" value="Genomic_DNA"/>
</dbReference>
<comment type="similarity">
    <text evidence="1">Belongs to the SPT2 family.</text>
</comment>
<dbReference type="OrthoDB" id="6259853at2759"/>
<dbReference type="AlphaFoldDB" id="A0A250XM56"/>
<evidence type="ECO:0000256" key="2">
    <source>
        <dbReference type="ARBA" id="ARBA00023054"/>
    </source>
</evidence>
<feature type="compositionally biased region" description="Low complexity" evidence="3">
    <location>
        <begin position="249"/>
        <end position="263"/>
    </location>
</feature>
<dbReference type="Proteomes" id="UP000232323">
    <property type="component" value="Unassembled WGS sequence"/>
</dbReference>
<comment type="caution">
    <text evidence="4">The sequence shown here is derived from an EMBL/GenBank/DDBJ whole genome shotgun (WGS) entry which is preliminary data.</text>
</comment>
<organism evidence="4 5">
    <name type="scientific">Chlamydomonas eustigma</name>
    <dbReference type="NCBI Taxonomy" id="1157962"/>
    <lineage>
        <taxon>Eukaryota</taxon>
        <taxon>Viridiplantae</taxon>
        <taxon>Chlorophyta</taxon>
        <taxon>core chlorophytes</taxon>
        <taxon>Chlorophyceae</taxon>
        <taxon>CS clade</taxon>
        <taxon>Chlamydomonadales</taxon>
        <taxon>Chlamydomonadaceae</taxon>
        <taxon>Chlamydomonas</taxon>
    </lineage>
</organism>
<dbReference type="InterPro" id="IPR013256">
    <property type="entry name" value="Chromatin_SPT2"/>
</dbReference>
<feature type="compositionally biased region" description="Basic and acidic residues" evidence="3">
    <location>
        <begin position="31"/>
        <end position="48"/>
    </location>
</feature>
<feature type="compositionally biased region" description="Polar residues" evidence="3">
    <location>
        <begin position="127"/>
        <end position="160"/>
    </location>
</feature>
<dbReference type="STRING" id="1157962.A0A250XM56"/>
<feature type="compositionally biased region" description="Basic and acidic residues" evidence="3">
    <location>
        <begin position="337"/>
        <end position="401"/>
    </location>
</feature>
<feature type="compositionally biased region" description="Basic and acidic residues" evidence="3">
    <location>
        <begin position="60"/>
        <end position="71"/>
    </location>
</feature>
<proteinExistence type="inferred from homology"/>
<dbReference type="GO" id="GO:0003677">
    <property type="term" value="F:DNA binding"/>
    <property type="evidence" value="ECO:0007669"/>
    <property type="project" value="TreeGrafter"/>
</dbReference>
<evidence type="ECO:0000313" key="4">
    <source>
        <dbReference type="EMBL" id="GAX83870.1"/>
    </source>
</evidence>
<dbReference type="GO" id="GO:0006334">
    <property type="term" value="P:nucleosome assembly"/>
    <property type="evidence" value="ECO:0007669"/>
    <property type="project" value="TreeGrafter"/>
</dbReference>
<dbReference type="Pfam" id="PF08243">
    <property type="entry name" value="SPT2"/>
    <property type="match status" value="1"/>
</dbReference>
<name>A0A250XM56_9CHLO</name>
<keyword evidence="2" id="KW-0175">Coiled coil</keyword>
<reference evidence="4 5" key="1">
    <citation type="submission" date="2017-08" db="EMBL/GenBank/DDBJ databases">
        <title>Acidophilic green algal genome provides insights into adaptation to an acidic environment.</title>
        <authorList>
            <person name="Hirooka S."/>
            <person name="Hirose Y."/>
            <person name="Kanesaki Y."/>
            <person name="Higuchi S."/>
            <person name="Fujiwara T."/>
            <person name="Onuma R."/>
            <person name="Era A."/>
            <person name="Ohbayashi R."/>
            <person name="Uzuka A."/>
            <person name="Nozaki H."/>
            <person name="Yoshikawa H."/>
            <person name="Miyagishima S.Y."/>
        </authorList>
    </citation>
    <scope>NUCLEOTIDE SEQUENCE [LARGE SCALE GENOMIC DNA]</scope>
    <source>
        <strain evidence="4 5">NIES-2499</strain>
    </source>
</reference>
<feature type="compositionally biased region" description="Polar residues" evidence="3">
    <location>
        <begin position="167"/>
        <end position="213"/>
    </location>
</feature>
<dbReference type="GO" id="GO:0006360">
    <property type="term" value="P:transcription by RNA polymerase I"/>
    <property type="evidence" value="ECO:0007669"/>
    <property type="project" value="TreeGrafter"/>
</dbReference>
<dbReference type="GO" id="GO:0005730">
    <property type="term" value="C:nucleolus"/>
    <property type="evidence" value="ECO:0007669"/>
    <property type="project" value="TreeGrafter"/>
</dbReference>
<dbReference type="PANTHER" id="PTHR22691:SF8">
    <property type="entry name" value="PROTEIN SPT2 HOMOLOG"/>
    <property type="match status" value="1"/>
</dbReference>
<gene>
    <name evidence="4" type="ORF">CEUSTIGMA_g11295.t1</name>
</gene>
<dbReference type="PANTHER" id="PTHR22691">
    <property type="entry name" value="YEAST SPT2-RELATED"/>
    <property type="match status" value="1"/>
</dbReference>
<dbReference type="GO" id="GO:0042393">
    <property type="term" value="F:histone binding"/>
    <property type="evidence" value="ECO:0007669"/>
    <property type="project" value="TreeGrafter"/>
</dbReference>
<feature type="compositionally biased region" description="Acidic residues" evidence="3">
    <location>
        <begin position="311"/>
        <end position="336"/>
    </location>
</feature>
<evidence type="ECO:0000256" key="1">
    <source>
        <dbReference type="ARBA" id="ARBA00006461"/>
    </source>
</evidence>
<feature type="compositionally biased region" description="Basic residues" evidence="3">
    <location>
        <begin position="84"/>
        <end position="94"/>
    </location>
</feature>
<evidence type="ECO:0008006" key="6">
    <source>
        <dbReference type="Google" id="ProtNLM"/>
    </source>
</evidence>
<sequence>MVTGLFGGPLSTRAKCEDREAREQLLAEAKRQRLAAERRSIKKNETNKQEQPLHPVTSIKEQKKLQIRADLDTFDDLNNDSPKGAKRLSGKRPRAGVERGVHNLNHTGNVAKPGAKVLAAPRRGHGHQTNTPRTQASTKVMSPSKSLTGSTKPGSTSSQIKRPPTALNPSMTGLNPASHLPNQKTAPSSAAPQLGRSSASPSPNTFVQVQARTQPAARVPAQGAFSKPLQGGVPVPHGNQAAAGTSRFKNSSNSGLSLKNSSGVPKISGLPPSSWSGKPMKRLAPVKPPSVQNGSFYPQALQRKPGRYRDDDDLESEDESDEGFVVDDDDDIDGASEDWRKEMRKLTRYDPRKFQDKDEDDRNMVAGWREIEAEEKRSARLGRAEDEKEELLERKRKEEKMKQKKKRNTGGSAFLDA</sequence>
<protein>
    <recommendedName>
        <fullName evidence="6">SPT2 chromatin protein</fullName>
    </recommendedName>
</protein>
<evidence type="ECO:0000256" key="3">
    <source>
        <dbReference type="SAM" id="MobiDB-lite"/>
    </source>
</evidence>
<feature type="region of interest" description="Disordered" evidence="3">
    <location>
        <begin position="31"/>
        <end position="417"/>
    </location>
</feature>